<evidence type="ECO:0000313" key="4">
    <source>
        <dbReference type="EMBL" id="KAF5402122.1"/>
    </source>
</evidence>
<dbReference type="GO" id="GO:0036449">
    <property type="term" value="C:microtubule minus-end"/>
    <property type="evidence" value="ECO:0007669"/>
    <property type="project" value="TreeGrafter"/>
</dbReference>
<feature type="compositionally biased region" description="Polar residues" evidence="2">
    <location>
        <begin position="467"/>
        <end position="499"/>
    </location>
</feature>
<dbReference type="InterPro" id="IPR011033">
    <property type="entry name" value="PRC_barrel-like_sf"/>
</dbReference>
<dbReference type="GO" id="GO:0005516">
    <property type="term" value="F:calmodulin binding"/>
    <property type="evidence" value="ECO:0007669"/>
    <property type="project" value="InterPro"/>
</dbReference>
<dbReference type="InterPro" id="IPR032940">
    <property type="entry name" value="CAMSAP"/>
</dbReference>
<feature type="domain" description="CKK" evidence="3">
    <location>
        <begin position="563"/>
        <end position="697"/>
    </location>
</feature>
<evidence type="ECO:0000259" key="3">
    <source>
        <dbReference type="PROSITE" id="PS51508"/>
    </source>
</evidence>
<dbReference type="Gene3D" id="3.10.20.360">
    <property type="entry name" value="CKK domain"/>
    <property type="match status" value="1"/>
</dbReference>
<dbReference type="GO" id="GO:0051011">
    <property type="term" value="F:microtubule minus-end binding"/>
    <property type="evidence" value="ECO:0007669"/>
    <property type="project" value="TreeGrafter"/>
</dbReference>
<keyword evidence="5" id="KW-1185">Reference proteome</keyword>
<feature type="compositionally biased region" description="Basic residues" evidence="2">
    <location>
        <begin position="508"/>
        <end position="519"/>
    </location>
</feature>
<organism evidence="4 5">
    <name type="scientific">Paragonimus heterotremus</name>
    <dbReference type="NCBI Taxonomy" id="100268"/>
    <lineage>
        <taxon>Eukaryota</taxon>
        <taxon>Metazoa</taxon>
        <taxon>Spiralia</taxon>
        <taxon>Lophotrochozoa</taxon>
        <taxon>Platyhelminthes</taxon>
        <taxon>Trematoda</taxon>
        <taxon>Digenea</taxon>
        <taxon>Plagiorchiida</taxon>
        <taxon>Troglotremata</taxon>
        <taxon>Troglotrematidae</taxon>
        <taxon>Paragonimus</taxon>
    </lineage>
</organism>
<reference evidence="4" key="1">
    <citation type="submission" date="2019-05" db="EMBL/GenBank/DDBJ databases">
        <title>Annotation for the trematode Paragonimus heterotremus.</title>
        <authorList>
            <person name="Choi Y.-J."/>
        </authorList>
    </citation>
    <scope>NUCLEOTIDE SEQUENCE</scope>
    <source>
        <strain evidence="4">LC</strain>
    </source>
</reference>
<dbReference type="InterPro" id="IPR038209">
    <property type="entry name" value="CKK_dom_sf"/>
</dbReference>
<dbReference type="OrthoDB" id="2125658at2759"/>
<dbReference type="EMBL" id="LUCH01002013">
    <property type="protein sequence ID" value="KAF5402122.1"/>
    <property type="molecule type" value="Genomic_DNA"/>
</dbReference>
<dbReference type="InterPro" id="IPR014797">
    <property type="entry name" value="CKK_CAMSAP"/>
</dbReference>
<feature type="compositionally biased region" description="Basic residues" evidence="2">
    <location>
        <begin position="325"/>
        <end position="339"/>
    </location>
</feature>
<feature type="region of interest" description="Disordered" evidence="2">
    <location>
        <begin position="390"/>
        <end position="426"/>
    </location>
</feature>
<dbReference type="PANTHER" id="PTHR21595">
    <property type="entry name" value="PATRONIN"/>
    <property type="match status" value="1"/>
</dbReference>
<dbReference type="Proteomes" id="UP000748531">
    <property type="component" value="Unassembled WGS sequence"/>
</dbReference>
<comment type="similarity">
    <text evidence="1">Belongs to the CAMSAP1 family.</text>
</comment>
<feature type="compositionally biased region" description="Low complexity" evidence="2">
    <location>
        <begin position="520"/>
        <end position="538"/>
    </location>
</feature>
<comment type="caution">
    <text evidence="4">The sequence shown here is derived from an EMBL/GenBank/DDBJ whole genome shotgun (WGS) entry which is preliminary data.</text>
</comment>
<feature type="region of interest" description="Disordered" evidence="2">
    <location>
        <begin position="317"/>
        <end position="362"/>
    </location>
</feature>
<dbReference type="PROSITE" id="PS51508">
    <property type="entry name" value="CKK"/>
    <property type="match status" value="1"/>
</dbReference>
<dbReference type="PANTHER" id="PTHR21595:SF0">
    <property type="entry name" value="PATRONIN"/>
    <property type="match status" value="1"/>
</dbReference>
<dbReference type="SUPFAM" id="SSF50346">
    <property type="entry name" value="PRC-barrel domain"/>
    <property type="match status" value="1"/>
</dbReference>
<accession>A0A8J4SQA4</accession>
<feature type="compositionally biased region" description="Polar residues" evidence="2">
    <location>
        <begin position="283"/>
        <end position="295"/>
    </location>
</feature>
<protein>
    <recommendedName>
        <fullName evidence="3">CKK domain-containing protein</fullName>
    </recommendedName>
</protein>
<gene>
    <name evidence="4" type="ORF">PHET_04432</name>
</gene>
<dbReference type="Pfam" id="PF08683">
    <property type="entry name" value="CAMSAP_CKK"/>
    <property type="match status" value="1"/>
</dbReference>
<feature type="compositionally biased region" description="Polar residues" evidence="2">
    <location>
        <begin position="344"/>
        <end position="362"/>
    </location>
</feature>
<evidence type="ECO:0000313" key="5">
    <source>
        <dbReference type="Proteomes" id="UP000748531"/>
    </source>
</evidence>
<feature type="region of interest" description="Disordered" evidence="2">
    <location>
        <begin position="464"/>
        <end position="539"/>
    </location>
</feature>
<feature type="region of interest" description="Disordered" evidence="2">
    <location>
        <begin position="40"/>
        <end position="64"/>
    </location>
</feature>
<evidence type="ECO:0000256" key="1">
    <source>
        <dbReference type="PROSITE-ProRule" id="PRU00841"/>
    </source>
</evidence>
<dbReference type="GO" id="GO:0031122">
    <property type="term" value="P:cytoplasmic microtubule organization"/>
    <property type="evidence" value="ECO:0007669"/>
    <property type="project" value="TreeGrafter"/>
</dbReference>
<dbReference type="AlphaFoldDB" id="A0A8J4SQA4"/>
<sequence length="697" mass="76737">MTQAGNQVLEKGPELSPDEVIKRNLIKSATPNLRPRFQKKVYSSSESITDDGGENELLRNENQDSGRNLKVARNCNTSGYSTCYTNRRSRKVTSFGDQTGFGHRKVRSRSHYEPNCRTFYLPNGTLYPQYNMDPNLMQVVYPVQSRSSSGRQIPLRPMFPNSQPTWIPTTMVSSSFGPNGPYFTPSPYCVSVAYEIPDSTVIPGNTVYRQACTTLETSNQPPAAPPTYHLGLSAEKHNEVVDGTEHPEPSPIKWGPAADECMWSGQPASTQPAESVRPGDTYVENQTDTAPTSNRQEVKSPQVHSFFIPFEQNQATDKYKVNTFPRRRSSSRKSIKGSTKRSTQNESNAESVHHVTSTTQPFDRSFEANSIAVNSHPPTESSLEQSKIFVGKQKKKSTPPVVPTSCPSAMSSFASPRQSTKPCSTAEGVVADTTGKVDECDEKQSARKAKREAIFQTYLNRKLSLTGDKNGSTDLSRPSSGSPKSTPLQNSPRHLTNHTPPIPETLNRRQKSYPLKRRTASIPRRSSAASATTVQSSTTRDDVALLSSHHHDVDAGSNLIVTEPKLFVQLQAKSNRRVIANALAHCCLAGPVNESAKHTVLEALGCADGKHFMILLRSHCQYSGLYSYSATEDVATRVIGLGPKKFDNSMVGRYYKYDSGSKRFAEINSTSHLSTVVDGVMLKGKLINKSSVLPPHE</sequence>
<dbReference type="SMART" id="SM01051">
    <property type="entry name" value="CAMSAP_CKK"/>
    <property type="match status" value="1"/>
</dbReference>
<name>A0A8J4SQA4_9TREM</name>
<feature type="compositionally biased region" description="Polar residues" evidence="2">
    <location>
        <begin position="409"/>
        <end position="423"/>
    </location>
</feature>
<proteinExistence type="inferred from homology"/>
<evidence type="ECO:0000256" key="2">
    <source>
        <dbReference type="SAM" id="MobiDB-lite"/>
    </source>
</evidence>
<comment type="domain">
    <text evidence="1">The CKK domain binds microtubules.</text>
</comment>
<feature type="region of interest" description="Disordered" evidence="2">
    <location>
        <begin position="241"/>
        <end position="301"/>
    </location>
</feature>
<keyword evidence="1" id="KW-0493">Microtubule</keyword>
<dbReference type="GO" id="GO:0007026">
    <property type="term" value="P:negative regulation of microtubule depolymerization"/>
    <property type="evidence" value="ECO:0007669"/>
    <property type="project" value="TreeGrafter"/>
</dbReference>